<gene>
    <name evidence="8" type="ORF">D641_0109655</name>
</gene>
<keyword evidence="9" id="KW-1185">Reference proteome</keyword>
<comment type="function">
    <text evidence="6">Repressor of the lactose catabolism operon. Galactose-6-phosphate is the inducer.</text>
</comment>
<dbReference type="EMBL" id="AORC01000011">
    <property type="protein sequence ID" value="EYT48910.1"/>
    <property type="molecule type" value="Genomic_DNA"/>
</dbReference>
<dbReference type="InterPro" id="IPR037171">
    <property type="entry name" value="NagB/RpiA_transferase-like"/>
</dbReference>
<evidence type="ECO:0000259" key="7">
    <source>
        <dbReference type="PROSITE" id="PS51000"/>
    </source>
</evidence>
<dbReference type="SUPFAM" id="SSF46785">
    <property type="entry name" value="Winged helix' DNA-binding domain"/>
    <property type="match status" value="1"/>
</dbReference>
<protein>
    <recommendedName>
        <fullName evidence="1">Lactose phosphotransferase system repressor</fullName>
    </recommendedName>
</protein>
<dbReference type="Pfam" id="PF00455">
    <property type="entry name" value="DeoRC"/>
    <property type="match status" value="1"/>
</dbReference>
<evidence type="ECO:0000256" key="2">
    <source>
        <dbReference type="ARBA" id="ARBA00022491"/>
    </source>
</evidence>
<dbReference type="SMART" id="SM00420">
    <property type="entry name" value="HTH_DEOR"/>
    <property type="match status" value="1"/>
</dbReference>
<dbReference type="InterPro" id="IPR014036">
    <property type="entry name" value="DeoR-like_C"/>
</dbReference>
<sequence length="256" mass="27076">MLVEERHAGILTAVRRQGSATVGQLSAQLEVSEATIRRDLVQLAEDGLLRRVRGGACTLRGSVRPEPDARPFEHVAASAPESKRLIAERAVGLIGEGEVIALDIGTTVAAMCPLLRSRSLTVVTASLAVVRALADAPGIDILVLGGLLRPNYQSMVGTLTESALRQVRVDAAFLGTSGVRADGTVLDSTPSEVPVKRGLLEVSARAYLLADHEKFPGSGFLEVAPLSRFTGLVTDRAVSTDQLSLPDDEDLEVLLP</sequence>
<dbReference type="HOGENOM" id="CLU_060699_0_1_11"/>
<evidence type="ECO:0000256" key="4">
    <source>
        <dbReference type="ARBA" id="ARBA00023125"/>
    </source>
</evidence>
<reference evidence="8 9" key="1">
    <citation type="journal article" date="2013" name="Genome Announc.">
        <title>Draft genome sequence of an Actinobacterium, Brachybacterium muris strain UCD-AY4.</title>
        <authorList>
            <person name="Lo J.R."/>
            <person name="Lang J.M."/>
            <person name="Darling A.E."/>
            <person name="Eisen J.A."/>
            <person name="Coil D.A."/>
        </authorList>
    </citation>
    <scope>NUCLEOTIDE SEQUENCE [LARGE SCALE GENOMIC DNA]</scope>
    <source>
        <strain evidence="8 9">UCD-AY4</strain>
    </source>
</reference>
<dbReference type="PRINTS" id="PR00037">
    <property type="entry name" value="HTHLACR"/>
</dbReference>
<dbReference type="PANTHER" id="PTHR30363">
    <property type="entry name" value="HTH-TYPE TRANSCRIPTIONAL REGULATOR SRLR-RELATED"/>
    <property type="match status" value="1"/>
</dbReference>
<evidence type="ECO:0000256" key="3">
    <source>
        <dbReference type="ARBA" id="ARBA00023015"/>
    </source>
</evidence>
<dbReference type="SMART" id="SM01134">
    <property type="entry name" value="DeoRC"/>
    <property type="match status" value="1"/>
</dbReference>
<evidence type="ECO:0000256" key="6">
    <source>
        <dbReference type="ARBA" id="ARBA00024937"/>
    </source>
</evidence>
<dbReference type="Gene3D" id="3.40.50.1360">
    <property type="match status" value="1"/>
</dbReference>
<dbReference type="Gene3D" id="1.10.10.10">
    <property type="entry name" value="Winged helix-like DNA-binding domain superfamily/Winged helix DNA-binding domain"/>
    <property type="match status" value="1"/>
</dbReference>
<dbReference type="InterPro" id="IPR018356">
    <property type="entry name" value="Tscrpt_reg_HTH_DeoR_CS"/>
</dbReference>
<dbReference type="OrthoDB" id="3171994at2"/>
<dbReference type="PROSITE" id="PS00894">
    <property type="entry name" value="HTH_DEOR_1"/>
    <property type="match status" value="1"/>
</dbReference>
<dbReference type="PANTHER" id="PTHR30363:SF4">
    <property type="entry name" value="GLYCEROL-3-PHOSPHATE REGULON REPRESSOR"/>
    <property type="match status" value="1"/>
</dbReference>
<dbReference type="SUPFAM" id="SSF100950">
    <property type="entry name" value="NagB/RpiA/CoA transferase-like"/>
    <property type="match status" value="1"/>
</dbReference>
<dbReference type="InterPro" id="IPR036388">
    <property type="entry name" value="WH-like_DNA-bd_sf"/>
</dbReference>
<keyword evidence="4" id="KW-0238">DNA-binding</keyword>
<dbReference type="AlphaFoldDB" id="A0A022KT13"/>
<evidence type="ECO:0000313" key="9">
    <source>
        <dbReference type="Proteomes" id="UP000019754"/>
    </source>
</evidence>
<dbReference type="Proteomes" id="UP000019754">
    <property type="component" value="Unassembled WGS sequence"/>
</dbReference>
<evidence type="ECO:0000256" key="5">
    <source>
        <dbReference type="ARBA" id="ARBA00023163"/>
    </source>
</evidence>
<dbReference type="InterPro" id="IPR036390">
    <property type="entry name" value="WH_DNA-bd_sf"/>
</dbReference>
<proteinExistence type="predicted"/>
<dbReference type="Pfam" id="PF08220">
    <property type="entry name" value="HTH_DeoR"/>
    <property type="match status" value="1"/>
</dbReference>
<dbReference type="RefSeq" id="WP_017823457.1">
    <property type="nucleotide sequence ID" value="NZ_AORC01000011.1"/>
</dbReference>
<keyword evidence="3" id="KW-0805">Transcription regulation</keyword>
<dbReference type="GO" id="GO:0003700">
    <property type="term" value="F:DNA-binding transcription factor activity"/>
    <property type="evidence" value="ECO:0007669"/>
    <property type="project" value="InterPro"/>
</dbReference>
<evidence type="ECO:0000256" key="1">
    <source>
        <dbReference type="ARBA" id="ARBA00021390"/>
    </source>
</evidence>
<name>A0A022KT13_9MICO</name>
<dbReference type="InterPro" id="IPR001034">
    <property type="entry name" value="DeoR_HTH"/>
</dbReference>
<dbReference type="InterPro" id="IPR050313">
    <property type="entry name" value="Carb_Metab_HTH_regulators"/>
</dbReference>
<dbReference type="STRING" id="1249481.D641_0109655"/>
<organism evidence="8 9">
    <name type="scientific">Brachybacterium muris UCD-AY4</name>
    <dbReference type="NCBI Taxonomy" id="1249481"/>
    <lineage>
        <taxon>Bacteria</taxon>
        <taxon>Bacillati</taxon>
        <taxon>Actinomycetota</taxon>
        <taxon>Actinomycetes</taxon>
        <taxon>Micrococcales</taxon>
        <taxon>Dermabacteraceae</taxon>
        <taxon>Brachybacterium</taxon>
    </lineage>
</organism>
<evidence type="ECO:0000313" key="8">
    <source>
        <dbReference type="EMBL" id="EYT48910.1"/>
    </source>
</evidence>
<feature type="domain" description="HTH deoR-type" evidence="7">
    <location>
        <begin position="3"/>
        <end position="58"/>
    </location>
</feature>
<keyword evidence="2" id="KW-0678">Repressor</keyword>
<keyword evidence="5" id="KW-0804">Transcription</keyword>
<dbReference type="GO" id="GO:0003677">
    <property type="term" value="F:DNA binding"/>
    <property type="evidence" value="ECO:0007669"/>
    <property type="project" value="UniProtKB-KW"/>
</dbReference>
<dbReference type="PROSITE" id="PS51000">
    <property type="entry name" value="HTH_DEOR_2"/>
    <property type="match status" value="1"/>
</dbReference>
<comment type="caution">
    <text evidence="8">The sequence shown here is derived from an EMBL/GenBank/DDBJ whole genome shotgun (WGS) entry which is preliminary data.</text>
</comment>
<accession>A0A022KT13</accession>